<sequence length="84" mass="9014">MAYVQGAWSVTSVGTGRNKTLVMKCTVTSTTSETDCITPVTPEELDPTRPWMFIVNAESTDTSDQTDPIDLYAGYAAGITSTSE</sequence>
<reference evidence="1" key="1">
    <citation type="journal article" date="2015" name="Nature">
        <title>Complex archaea that bridge the gap between prokaryotes and eukaryotes.</title>
        <authorList>
            <person name="Spang A."/>
            <person name="Saw J.H."/>
            <person name="Jorgensen S.L."/>
            <person name="Zaremba-Niedzwiedzka K."/>
            <person name="Martijn J."/>
            <person name="Lind A.E."/>
            <person name="van Eijk R."/>
            <person name="Schleper C."/>
            <person name="Guy L."/>
            <person name="Ettema T.J."/>
        </authorList>
    </citation>
    <scope>NUCLEOTIDE SEQUENCE</scope>
</reference>
<dbReference type="AlphaFoldDB" id="A0A0F8VJZ6"/>
<feature type="non-terminal residue" evidence="1">
    <location>
        <position position="84"/>
    </location>
</feature>
<accession>A0A0F8VJZ6</accession>
<dbReference type="EMBL" id="LAZR01070149">
    <property type="protein sequence ID" value="KKK44748.1"/>
    <property type="molecule type" value="Genomic_DNA"/>
</dbReference>
<name>A0A0F8VJZ6_9ZZZZ</name>
<gene>
    <name evidence="1" type="ORF">LCGC14_3166600</name>
</gene>
<proteinExistence type="predicted"/>
<evidence type="ECO:0000313" key="1">
    <source>
        <dbReference type="EMBL" id="KKK44748.1"/>
    </source>
</evidence>
<comment type="caution">
    <text evidence="1">The sequence shown here is derived from an EMBL/GenBank/DDBJ whole genome shotgun (WGS) entry which is preliminary data.</text>
</comment>
<protein>
    <submittedName>
        <fullName evidence="1">Uncharacterized protein</fullName>
    </submittedName>
</protein>
<organism evidence="1">
    <name type="scientific">marine sediment metagenome</name>
    <dbReference type="NCBI Taxonomy" id="412755"/>
    <lineage>
        <taxon>unclassified sequences</taxon>
        <taxon>metagenomes</taxon>
        <taxon>ecological metagenomes</taxon>
    </lineage>
</organism>